<reference evidence="1" key="2">
    <citation type="journal article" date="2015" name="Data Brief">
        <title>Shoot transcriptome of the giant reed, Arundo donax.</title>
        <authorList>
            <person name="Barrero R.A."/>
            <person name="Guerrero F.D."/>
            <person name="Moolhuijzen P."/>
            <person name="Goolsby J.A."/>
            <person name="Tidwell J."/>
            <person name="Bellgard S.E."/>
            <person name="Bellgard M.I."/>
        </authorList>
    </citation>
    <scope>NUCLEOTIDE SEQUENCE</scope>
    <source>
        <tissue evidence="1">Shoot tissue taken approximately 20 cm above the soil surface</tissue>
    </source>
</reference>
<evidence type="ECO:0000313" key="1">
    <source>
        <dbReference type="EMBL" id="JAE11595.1"/>
    </source>
</evidence>
<dbReference type="EMBL" id="GBRH01186301">
    <property type="protein sequence ID" value="JAE11595.1"/>
    <property type="molecule type" value="Transcribed_RNA"/>
</dbReference>
<proteinExistence type="predicted"/>
<reference evidence="1" key="1">
    <citation type="submission" date="2014-09" db="EMBL/GenBank/DDBJ databases">
        <authorList>
            <person name="Magalhaes I.L.F."/>
            <person name="Oliveira U."/>
            <person name="Santos F.R."/>
            <person name="Vidigal T.H.D.A."/>
            <person name="Brescovit A.D."/>
            <person name="Santos A.J."/>
        </authorList>
    </citation>
    <scope>NUCLEOTIDE SEQUENCE</scope>
    <source>
        <tissue evidence="1">Shoot tissue taken approximately 20 cm above the soil surface</tissue>
    </source>
</reference>
<accession>A0A0A9FF26</accession>
<protein>
    <submittedName>
        <fullName evidence="1">Uncharacterized protein</fullName>
    </submittedName>
</protein>
<organism evidence="1">
    <name type="scientific">Arundo donax</name>
    <name type="common">Giant reed</name>
    <name type="synonym">Donax arundinaceus</name>
    <dbReference type="NCBI Taxonomy" id="35708"/>
    <lineage>
        <taxon>Eukaryota</taxon>
        <taxon>Viridiplantae</taxon>
        <taxon>Streptophyta</taxon>
        <taxon>Embryophyta</taxon>
        <taxon>Tracheophyta</taxon>
        <taxon>Spermatophyta</taxon>
        <taxon>Magnoliopsida</taxon>
        <taxon>Liliopsida</taxon>
        <taxon>Poales</taxon>
        <taxon>Poaceae</taxon>
        <taxon>PACMAD clade</taxon>
        <taxon>Arundinoideae</taxon>
        <taxon>Arundineae</taxon>
        <taxon>Arundo</taxon>
    </lineage>
</organism>
<sequence length="45" mass="5334">MVFDGYRGDFWELIGRICIIESPDTCYIYYFLSTPILSTSFLHFC</sequence>
<dbReference type="AlphaFoldDB" id="A0A0A9FF26"/>
<name>A0A0A9FF26_ARUDO</name>